<dbReference type="InterPro" id="IPR036866">
    <property type="entry name" value="RibonucZ/Hydroxyglut_hydro"/>
</dbReference>
<dbReference type="EMBL" id="JACOMF010000008">
    <property type="protein sequence ID" value="MBC4015572.1"/>
    <property type="molecule type" value="Genomic_DNA"/>
</dbReference>
<dbReference type="GO" id="GO:0070290">
    <property type="term" value="F:N-acylphosphatidylethanolamine-specific phospholipase D activity"/>
    <property type="evidence" value="ECO:0007669"/>
    <property type="project" value="InterPro"/>
</dbReference>
<dbReference type="PANTHER" id="PTHR15032:SF4">
    <property type="entry name" value="N-ACYL-PHOSPHATIDYLETHANOLAMINE-HYDROLYZING PHOSPHOLIPASE D"/>
    <property type="match status" value="1"/>
</dbReference>
<sequence>MPLSDHCDGRVFHNVHDRTEKTLRDDWRWRRSATPAPWPAWVEDPPQPPPARVGPDRIAATFIGHASFLVQIGGRCVLLDPVWSPRCSPLRFAGPRRVRRPGQPLAALPGVELLLVSHNHYDHMDLATLRQVRQRWQPAAATGLGNARHLARAGIHGARELDWWDSVELAGLRVTYVPAQHFSARTPFDRHRSLWGGFVIEAPHACVYFAADSGWCPHFAEIAARFPRIDLALLPIGAFEPRFFMRTQHMDPEEAVAAHRVLRPRRSIGMHFGTFAGLTDEAIDAPERWLAEARARQGVAAEEFVTIPFGATLEMAAGG</sequence>
<name>A0A9X0QZL1_9PROT</name>
<dbReference type="PIRSF" id="PIRSF038896">
    <property type="entry name" value="NAPE-PLD"/>
    <property type="match status" value="1"/>
</dbReference>
<proteinExistence type="predicted"/>
<dbReference type="Gene3D" id="3.60.15.10">
    <property type="entry name" value="Ribonuclease Z/Hydroxyacylglutathione hydrolase-like"/>
    <property type="match status" value="1"/>
</dbReference>
<organism evidence="2 3">
    <name type="scientific">Siccirubricoccus deserti</name>
    <dbReference type="NCBI Taxonomy" id="2013562"/>
    <lineage>
        <taxon>Bacteria</taxon>
        <taxon>Pseudomonadati</taxon>
        <taxon>Pseudomonadota</taxon>
        <taxon>Alphaproteobacteria</taxon>
        <taxon>Acetobacterales</taxon>
        <taxon>Roseomonadaceae</taxon>
        <taxon>Siccirubricoccus</taxon>
    </lineage>
</organism>
<dbReference type="Proteomes" id="UP000600101">
    <property type="component" value="Unassembled WGS sequence"/>
</dbReference>
<evidence type="ECO:0000259" key="1">
    <source>
        <dbReference type="Pfam" id="PF12706"/>
    </source>
</evidence>
<evidence type="ECO:0000313" key="3">
    <source>
        <dbReference type="Proteomes" id="UP000600101"/>
    </source>
</evidence>
<dbReference type="InterPro" id="IPR001279">
    <property type="entry name" value="Metallo-B-lactamas"/>
</dbReference>
<dbReference type="Pfam" id="PF12706">
    <property type="entry name" value="Lactamase_B_2"/>
    <property type="match status" value="1"/>
</dbReference>
<keyword evidence="3" id="KW-1185">Reference proteome</keyword>
<protein>
    <submittedName>
        <fullName evidence="2">MBL fold metallo-hydrolase</fullName>
    </submittedName>
</protein>
<evidence type="ECO:0000313" key="2">
    <source>
        <dbReference type="EMBL" id="MBC4015572.1"/>
    </source>
</evidence>
<dbReference type="PANTHER" id="PTHR15032">
    <property type="entry name" value="N-ACYL-PHOSPHATIDYLETHANOLAMINE-HYDROLYZING PHOSPHOLIPASE D"/>
    <property type="match status" value="1"/>
</dbReference>
<dbReference type="SUPFAM" id="SSF56281">
    <property type="entry name" value="Metallo-hydrolase/oxidoreductase"/>
    <property type="match status" value="1"/>
</dbReference>
<dbReference type="AlphaFoldDB" id="A0A9X0QZL1"/>
<accession>A0A9X0QZL1</accession>
<gene>
    <name evidence="2" type="ORF">H7965_09550</name>
</gene>
<reference evidence="2" key="1">
    <citation type="submission" date="2020-08" db="EMBL/GenBank/DDBJ databases">
        <authorList>
            <person name="Hu Y."/>
            <person name="Nguyen S.V."/>
            <person name="Li F."/>
            <person name="Fanning S."/>
        </authorList>
    </citation>
    <scope>NUCLEOTIDE SEQUENCE</scope>
    <source>
        <strain evidence="2">SYSU D8009</strain>
    </source>
</reference>
<dbReference type="InterPro" id="IPR024884">
    <property type="entry name" value="NAPE-PLD"/>
</dbReference>
<dbReference type="GO" id="GO:0008270">
    <property type="term" value="F:zinc ion binding"/>
    <property type="evidence" value="ECO:0007669"/>
    <property type="project" value="InterPro"/>
</dbReference>
<comment type="caution">
    <text evidence="2">The sequence shown here is derived from an EMBL/GenBank/DDBJ whole genome shotgun (WGS) entry which is preliminary data.</text>
</comment>
<dbReference type="GO" id="GO:0005737">
    <property type="term" value="C:cytoplasm"/>
    <property type="evidence" value="ECO:0007669"/>
    <property type="project" value="TreeGrafter"/>
</dbReference>
<feature type="domain" description="Metallo-beta-lactamase" evidence="1">
    <location>
        <begin position="76"/>
        <end position="272"/>
    </location>
</feature>